<organism evidence="2 3">
    <name type="scientific">Olea europaea subsp. europaea</name>
    <dbReference type="NCBI Taxonomy" id="158383"/>
    <lineage>
        <taxon>Eukaryota</taxon>
        <taxon>Viridiplantae</taxon>
        <taxon>Streptophyta</taxon>
        <taxon>Embryophyta</taxon>
        <taxon>Tracheophyta</taxon>
        <taxon>Spermatophyta</taxon>
        <taxon>Magnoliopsida</taxon>
        <taxon>eudicotyledons</taxon>
        <taxon>Gunneridae</taxon>
        <taxon>Pentapetalae</taxon>
        <taxon>asterids</taxon>
        <taxon>lamiids</taxon>
        <taxon>Lamiales</taxon>
        <taxon>Oleaceae</taxon>
        <taxon>Oleeae</taxon>
        <taxon>Olea</taxon>
    </lineage>
</organism>
<dbReference type="Gene3D" id="3.40.970.10">
    <property type="entry name" value="Ribonuclease H1, N-terminal domain"/>
    <property type="match status" value="2"/>
</dbReference>
<evidence type="ECO:0000313" key="3">
    <source>
        <dbReference type="Proteomes" id="UP000594638"/>
    </source>
</evidence>
<dbReference type="EMBL" id="CACTIH010001952">
    <property type="protein sequence ID" value="CAA2969779.1"/>
    <property type="molecule type" value="Genomic_DNA"/>
</dbReference>
<comment type="caution">
    <text evidence="2">The sequence shown here is derived from an EMBL/GenBank/DDBJ whole genome shotgun (WGS) entry which is preliminary data.</text>
</comment>
<dbReference type="InterPro" id="IPR009027">
    <property type="entry name" value="Ribosomal_bL9/RNase_H1_N"/>
</dbReference>
<proteinExistence type="predicted"/>
<dbReference type="Gramene" id="OE9A041249T1">
    <property type="protein sequence ID" value="OE9A041249C1"/>
    <property type="gene ID" value="OE9A041249"/>
</dbReference>
<protein>
    <recommendedName>
        <fullName evidence="1">Ribonuclease H1 N-terminal domain-containing protein</fullName>
    </recommendedName>
</protein>
<dbReference type="SUPFAM" id="SSF55658">
    <property type="entry name" value="L9 N-domain-like"/>
    <property type="match status" value="2"/>
</dbReference>
<evidence type="ECO:0000313" key="2">
    <source>
        <dbReference type="EMBL" id="CAA2969779.1"/>
    </source>
</evidence>
<dbReference type="InterPro" id="IPR011320">
    <property type="entry name" value="RNase_H1_N"/>
</dbReference>
<feature type="domain" description="Ribonuclease H1 N-terminal" evidence="1">
    <location>
        <begin position="111"/>
        <end position="153"/>
    </location>
</feature>
<dbReference type="OrthoDB" id="1216317at2759"/>
<sequence>MDQVEVQEPYIARRESKPNVRLPSIVLTDLNVWFFNFQYLHFPQIAAASSDITIWVVFVGRRPRIYNTWGEAKTQVEGFPNNCHKSYDKREDAENDLRAFCTGGPSPTRGKVYVVFVSRKPGIYSSWYKAEKQVDRFRNNSFRAFKTRDDAEKAVAEFASSSN</sequence>
<dbReference type="AlphaFoldDB" id="A0A8S0QU79"/>
<dbReference type="Proteomes" id="UP000594638">
    <property type="component" value="Unassembled WGS sequence"/>
</dbReference>
<accession>A0A8S0QU79</accession>
<feature type="domain" description="Ribonuclease H1 N-terminal" evidence="1">
    <location>
        <begin position="56"/>
        <end position="95"/>
    </location>
</feature>
<reference evidence="2 3" key="1">
    <citation type="submission" date="2019-12" db="EMBL/GenBank/DDBJ databases">
        <authorList>
            <person name="Alioto T."/>
            <person name="Alioto T."/>
            <person name="Gomez Garrido J."/>
        </authorList>
    </citation>
    <scope>NUCLEOTIDE SEQUENCE [LARGE SCALE GENOMIC DNA]</scope>
</reference>
<gene>
    <name evidence="2" type="ORF">OLEA9_A041249</name>
</gene>
<name>A0A8S0QU79_OLEEU</name>
<evidence type="ECO:0000259" key="1">
    <source>
        <dbReference type="Pfam" id="PF01693"/>
    </source>
</evidence>
<keyword evidence="3" id="KW-1185">Reference proteome</keyword>
<dbReference type="Pfam" id="PF01693">
    <property type="entry name" value="Cauli_VI"/>
    <property type="match status" value="2"/>
</dbReference>
<dbReference type="InterPro" id="IPR037056">
    <property type="entry name" value="RNase_H1_N_sf"/>
</dbReference>